<dbReference type="Proteomes" id="UP001228504">
    <property type="component" value="Unassembled WGS sequence"/>
</dbReference>
<dbReference type="InterPro" id="IPR050248">
    <property type="entry name" value="Polysacc_deacetylase_ArnD"/>
</dbReference>
<feature type="domain" description="NodB homology" evidence="2">
    <location>
        <begin position="146"/>
        <end position="348"/>
    </location>
</feature>
<feature type="region of interest" description="Disordered" evidence="1">
    <location>
        <begin position="1"/>
        <end position="24"/>
    </location>
</feature>
<feature type="compositionally biased region" description="Low complexity" evidence="1">
    <location>
        <begin position="67"/>
        <end position="86"/>
    </location>
</feature>
<dbReference type="PANTHER" id="PTHR10587:SF125">
    <property type="entry name" value="POLYSACCHARIDE DEACETYLASE YHEN-RELATED"/>
    <property type="match status" value="1"/>
</dbReference>
<dbReference type="Pfam" id="PF01522">
    <property type="entry name" value="Polysacc_deac_1"/>
    <property type="match status" value="1"/>
</dbReference>
<evidence type="ECO:0000259" key="2">
    <source>
        <dbReference type="PROSITE" id="PS51677"/>
    </source>
</evidence>
<evidence type="ECO:0000313" key="4">
    <source>
        <dbReference type="Proteomes" id="UP001228504"/>
    </source>
</evidence>
<dbReference type="CDD" id="cd10944">
    <property type="entry name" value="CE4_SmPgdA_like"/>
    <property type="match status" value="1"/>
</dbReference>
<feature type="compositionally biased region" description="Polar residues" evidence="1">
    <location>
        <begin position="1"/>
        <end position="11"/>
    </location>
</feature>
<dbReference type="Gene3D" id="3.20.20.370">
    <property type="entry name" value="Glycoside hydrolase/deacetylase"/>
    <property type="match status" value="1"/>
</dbReference>
<proteinExistence type="predicted"/>
<reference evidence="3 4" key="1">
    <citation type="submission" date="2023-07" db="EMBL/GenBank/DDBJ databases">
        <title>Genomic Encyclopedia of Type Strains, Phase IV (KMG-IV): sequencing the most valuable type-strain genomes for metagenomic binning, comparative biology and taxonomic classification.</title>
        <authorList>
            <person name="Goeker M."/>
        </authorList>
    </citation>
    <scope>NUCLEOTIDE SEQUENCE [LARGE SCALE GENOMIC DNA]</scope>
    <source>
        <strain evidence="3 4">DSM 20694</strain>
    </source>
</reference>
<dbReference type="InterPro" id="IPR011330">
    <property type="entry name" value="Glyco_hydro/deAcase_b/a-brl"/>
</dbReference>
<feature type="compositionally biased region" description="Basic residues" evidence="1">
    <location>
        <begin position="14"/>
        <end position="24"/>
    </location>
</feature>
<comment type="caution">
    <text evidence="3">The sequence shown here is derived from an EMBL/GenBank/DDBJ whole genome shotgun (WGS) entry which is preliminary data.</text>
</comment>
<dbReference type="RefSeq" id="WP_307483497.1">
    <property type="nucleotide sequence ID" value="NZ_JAUSUF010000001.1"/>
</dbReference>
<evidence type="ECO:0000256" key="1">
    <source>
        <dbReference type="SAM" id="MobiDB-lite"/>
    </source>
</evidence>
<feature type="region of interest" description="Disordered" evidence="1">
    <location>
        <begin position="61"/>
        <end position="118"/>
    </location>
</feature>
<sequence>MRKRNTYSNLEISKRRKKSKMKMRRRQSILLLGIVLVLIIGGISIYSVLSSNNKNEKVLAEEKDNNKQNSNNINDNNKKQNNNNDNKNNDSKNVGQDENTKSKLDNSGYLPLKDDPNADDAVEVAKRTSGLLKGELHYPVRTDGKKVVYLTFDDGPSTTNTPKVLDILDKYNVKATFFIVGKYINASSESKELLKRTAKEGHAIANHSYTHNYQYLYPNRVINVDRFMGEYNKTNKALKEALGKDFSTRVVRFPGGYWSWNGREKARPVLDKNGVNIVDWDALNGDAENGGRNTKEQLIQNTKKNVEKLGDKADSVVFLMHDTYGKENTVKALPEIIQYFKDKGYEFRTIK</sequence>
<dbReference type="SUPFAM" id="SSF88713">
    <property type="entry name" value="Glycoside hydrolase/deacetylase"/>
    <property type="match status" value="1"/>
</dbReference>
<dbReference type="PANTHER" id="PTHR10587">
    <property type="entry name" value="GLYCOSYL TRANSFERASE-RELATED"/>
    <property type="match status" value="1"/>
</dbReference>
<gene>
    <name evidence="3" type="ORF">J2S18_000790</name>
</gene>
<organism evidence="3 4">
    <name type="scientific">Eubacterium multiforme</name>
    <dbReference type="NCBI Taxonomy" id="83339"/>
    <lineage>
        <taxon>Bacteria</taxon>
        <taxon>Bacillati</taxon>
        <taxon>Bacillota</taxon>
        <taxon>Clostridia</taxon>
        <taxon>Eubacteriales</taxon>
        <taxon>Eubacteriaceae</taxon>
        <taxon>Eubacterium</taxon>
    </lineage>
</organism>
<dbReference type="InterPro" id="IPR002509">
    <property type="entry name" value="NODB_dom"/>
</dbReference>
<evidence type="ECO:0000313" key="3">
    <source>
        <dbReference type="EMBL" id="MDQ0148873.1"/>
    </source>
</evidence>
<name>A0ABT9URJ7_9FIRM</name>
<dbReference type="PROSITE" id="PS51677">
    <property type="entry name" value="NODB"/>
    <property type="match status" value="1"/>
</dbReference>
<dbReference type="EMBL" id="JAUSUF010000001">
    <property type="protein sequence ID" value="MDQ0148873.1"/>
    <property type="molecule type" value="Genomic_DNA"/>
</dbReference>
<accession>A0ABT9URJ7</accession>
<protein>
    <submittedName>
        <fullName evidence="3">Peptidoglycan/xylan/chitin deacetylase (PgdA/CDA1 family)</fullName>
    </submittedName>
</protein>
<keyword evidence="4" id="KW-1185">Reference proteome</keyword>